<gene>
    <name evidence="2" type="ORF">ACFQJ6_16015</name>
</gene>
<evidence type="ECO:0000313" key="2">
    <source>
        <dbReference type="EMBL" id="MFC7081389.1"/>
    </source>
</evidence>
<accession>A0ABD5WTQ6</accession>
<dbReference type="PROSITE" id="PS01039">
    <property type="entry name" value="SBP_BACTERIAL_3"/>
    <property type="match status" value="1"/>
</dbReference>
<name>A0ABD5WTQ6_9EURY</name>
<evidence type="ECO:0008006" key="4">
    <source>
        <dbReference type="Google" id="ProtNLM"/>
    </source>
</evidence>
<keyword evidence="1" id="KW-0732">Signal</keyword>
<organism evidence="2 3">
    <name type="scientific">Halorussus caseinilyticus</name>
    <dbReference type="NCBI Taxonomy" id="3034025"/>
    <lineage>
        <taxon>Archaea</taxon>
        <taxon>Methanobacteriati</taxon>
        <taxon>Methanobacteriota</taxon>
        <taxon>Stenosarchaea group</taxon>
        <taxon>Halobacteria</taxon>
        <taxon>Halobacteriales</taxon>
        <taxon>Haladaptataceae</taxon>
        <taxon>Halorussus</taxon>
    </lineage>
</organism>
<dbReference type="EMBL" id="JBHSZH010000005">
    <property type="protein sequence ID" value="MFC7081389.1"/>
    <property type="molecule type" value="Genomic_DNA"/>
</dbReference>
<keyword evidence="3" id="KW-1185">Reference proteome</keyword>
<dbReference type="InterPro" id="IPR018313">
    <property type="entry name" value="SBP_3_CS"/>
</dbReference>
<comment type="caution">
    <text evidence="2">The sequence shown here is derived from an EMBL/GenBank/DDBJ whole genome shotgun (WGS) entry which is preliminary data.</text>
</comment>
<evidence type="ECO:0000256" key="1">
    <source>
        <dbReference type="ARBA" id="ARBA00022729"/>
    </source>
</evidence>
<protein>
    <recommendedName>
        <fullName evidence="4">Prolipoprotein diacylglyceryl transferase</fullName>
    </recommendedName>
</protein>
<proteinExistence type="predicted"/>
<dbReference type="RefSeq" id="WP_276280697.1">
    <property type="nucleotide sequence ID" value="NZ_CP119809.1"/>
</dbReference>
<reference evidence="2 3" key="1">
    <citation type="journal article" date="2019" name="Int. J. Syst. Evol. Microbiol.">
        <title>The Global Catalogue of Microorganisms (GCM) 10K type strain sequencing project: providing services to taxonomists for standard genome sequencing and annotation.</title>
        <authorList>
            <consortium name="The Broad Institute Genomics Platform"/>
            <consortium name="The Broad Institute Genome Sequencing Center for Infectious Disease"/>
            <person name="Wu L."/>
            <person name="Ma J."/>
        </authorList>
    </citation>
    <scope>NUCLEOTIDE SEQUENCE [LARGE SCALE GENOMIC DNA]</scope>
    <source>
        <strain evidence="2 3">DT72</strain>
    </source>
</reference>
<sequence>MWGSVYALALSVFGERIVLGRLLGLDLDVDERLVFHAGHLIYGLGLGTLFGSRASDDG</sequence>
<dbReference type="AlphaFoldDB" id="A0ABD5WTQ6"/>
<dbReference type="Proteomes" id="UP001596407">
    <property type="component" value="Unassembled WGS sequence"/>
</dbReference>
<evidence type="ECO:0000313" key="3">
    <source>
        <dbReference type="Proteomes" id="UP001596407"/>
    </source>
</evidence>
<dbReference type="GeneID" id="79301862"/>